<dbReference type="AlphaFoldDB" id="A0A7S1NH76"/>
<evidence type="ECO:0000256" key="1">
    <source>
        <dbReference type="SAM" id="MobiDB-lite"/>
    </source>
</evidence>
<sequence length="253" mass="27628">MPSGWNVEQVLSWVESIGFGEYRATFESNHVDGPTLLDLSPTDLKNELEIPSLRARKEIYAAIQALKSGDSLSSKVETKISSCDLMTQQDLLPVYPSSPSPAPSSTRENHAPSSTASPPLSSRSRPSTASSYTFRSAGEPLSSLSDPLASSTASPWSYGSVTTPSSTRVDVDYHRRKIIQETSQINGTAPILAHKTSARSLKAIDQAKSSYCNRTRGYKKVDYASMLEDQIADEQKLEEGDARYEQILKEAGF</sequence>
<feature type="domain" description="SAM" evidence="2">
    <location>
        <begin position="5"/>
        <end position="69"/>
    </location>
</feature>
<dbReference type="SUPFAM" id="SSF47769">
    <property type="entry name" value="SAM/Pointed domain"/>
    <property type="match status" value="1"/>
</dbReference>
<gene>
    <name evidence="3" type="ORF">EGYM00392_LOCUS31735</name>
</gene>
<feature type="region of interest" description="Disordered" evidence="1">
    <location>
        <begin position="91"/>
        <end position="166"/>
    </location>
</feature>
<dbReference type="InterPro" id="IPR013761">
    <property type="entry name" value="SAM/pointed_sf"/>
</dbReference>
<dbReference type="InterPro" id="IPR001660">
    <property type="entry name" value="SAM"/>
</dbReference>
<organism evidence="3">
    <name type="scientific">Eutreptiella gymnastica</name>
    <dbReference type="NCBI Taxonomy" id="73025"/>
    <lineage>
        <taxon>Eukaryota</taxon>
        <taxon>Discoba</taxon>
        <taxon>Euglenozoa</taxon>
        <taxon>Euglenida</taxon>
        <taxon>Spirocuta</taxon>
        <taxon>Euglenophyceae</taxon>
        <taxon>Eutreptiales</taxon>
        <taxon>Eutreptiaceae</taxon>
        <taxon>Eutreptiella</taxon>
    </lineage>
</organism>
<protein>
    <recommendedName>
        <fullName evidence="2">SAM domain-containing protein</fullName>
    </recommendedName>
</protein>
<evidence type="ECO:0000259" key="2">
    <source>
        <dbReference type="PROSITE" id="PS50105"/>
    </source>
</evidence>
<dbReference type="EMBL" id="HBGA01085091">
    <property type="protein sequence ID" value="CAD9020620.1"/>
    <property type="molecule type" value="Transcribed_RNA"/>
</dbReference>
<dbReference type="PROSITE" id="PS50105">
    <property type="entry name" value="SAM_DOMAIN"/>
    <property type="match status" value="1"/>
</dbReference>
<feature type="compositionally biased region" description="Low complexity" evidence="1">
    <location>
        <begin position="112"/>
        <end position="131"/>
    </location>
</feature>
<dbReference type="Pfam" id="PF00536">
    <property type="entry name" value="SAM_1"/>
    <property type="match status" value="1"/>
</dbReference>
<accession>A0A7S1NH76</accession>
<feature type="compositionally biased region" description="Low complexity" evidence="1">
    <location>
        <begin position="140"/>
        <end position="155"/>
    </location>
</feature>
<feature type="compositionally biased region" description="Polar residues" evidence="1">
    <location>
        <begin position="157"/>
        <end position="166"/>
    </location>
</feature>
<name>A0A7S1NH76_9EUGL</name>
<evidence type="ECO:0000313" key="3">
    <source>
        <dbReference type="EMBL" id="CAD9020620.1"/>
    </source>
</evidence>
<reference evidence="3" key="1">
    <citation type="submission" date="2021-01" db="EMBL/GenBank/DDBJ databases">
        <authorList>
            <person name="Corre E."/>
            <person name="Pelletier E."/>
            <person name="Niang G."/>
            <person name="Scheremetjew M."/>
            <person name="Finn R."/>
            <person name="Kale V."/>
            <person name="Holt S."/>
            <person name="Cochrane G."/>
            <person name="Meng A."/>
            <person name="Brown T."/>
            <person name="Cohen L."/>
        </authorList>
    </citation>
    <scope>NUCLEOTIDE SEQUENCE</scope>
    <source>
        <strain evidence="3">NIES-381</strain>
    </source>
</reference>
<proteinExistence type="predicted"/>
<dbReference type="SMART" id="SM00454">
    <property type="entry name" value="SAM"/>
    <property type="match status" value="1"/>
</dbReference>
<dbReference type="Gene3D" id="1.10.150.50">
    <property type="entry name" value="Transcription Factor, Ets-1"/>
    <property type="match status" value="1"/>
</dbReference>